<evidence type="ECO:0000256" key="3">
    <source>
        <dbReference type="ARBA" id="ARBA00007747"/>
    </source>
</evidence>
<evidence type="ECO:0000256" key="10">
    <source>
        <dbReference type="ARBA" id="ARBA00022763"/>
    </source>
</evidence>
<evidence type="ECO:0000256" key="5">
    <source>
        <dbReference type="ARBA" id="ARBA00022499"/>
    </source>
</evidence>
<protein>
    <recommendedName>
        <fullName evidence="21">17S U2 SnRNP complex component HTATSF1</fullName>
    </recommendedName>
</protein>
<evidence type="ECO:0000256" key="1">
    <source>
        <dbReference type="ARBA" id="ARBA00004123"/>
    </source>
</evidence>
<dbReference type="CDD" id="cd12282">
    <property type="entry name" value="RRM2_TatSF1_like"/>
    <property type="match status" value="1"/>
</dbReference>
<dbReference type="GO" id="GO:0003723">
    <property type="term" value="F:RNA binding"/>
    <property type="evidence" value="ECO:0007669"/>
    <property type="project" value="UniProtKB-UniRule"/>
</dbReference>
<dbReference type="SUPFAM" id="SSF54928">
    <property type="entry name" value="RNA-binding domain, RBD"/>
    <property type="match status" value="1"/>
</dbReference>
<keyword evidence="4" id="KW-0158">Chromosome</keyword>
<dbReference type="FunFam" id="3.30.70.330:FF:000202">
    <property type="entry name" value="HIV Tat-specific factor 1"/>
    <property type="match status" value="1"/>
</dbReference>
<feature type="compositionally biased region" description="Basic and acidic residues" evidence="23">
    <location>
        <begin position="494"/>
        <end position="513"/>
    </location>
</feature>
<feature type="compositionally biased region" description="Basic and acidic residues" evidence="23">
    <location>
        <begin position="1"/>
        <end position="12"/>
    </location>
</feature>
<evidence type="ECO:0000256" key="7">
    <source>
        <dbReference type="ARBA" id="ARBA00022664"/>
    </source>
</evidence>
<keyword evidence="6" id="KW-0597">Phosphoprotein</keyword>
<keyword evidence="11" id="KW-0832">Ubl conjugation</keyword>
<feature type="compositionally biased region" description="Polar residues" evidence="23">
    <location>
        <begin position="187"/>
        <end position="199"/>
    </location>
</feature>
<dbReference type="PROSITE" id="PS50102">
    <property type="entry name" value="RRM"/>
    <property type="match status" value="1"/>
</dbReference>
<feature type="region of interest" description="Disordered" evidence="23">
    <location>
        <begin position="136"/>
        <end position="156"/>
    </location>
</feature>
<keyword evidence="12 22" id="KW-0694">RNA-binding</keyword>
<evidence type="ECO:0000256" key="11">
    <source>
        <dbReference type="ARBA" id="ARBA00022843"/>
    </source>
</evidence>
<dbReference type="InterPro" id="IPR035979">
    <property type="entry name" value="RBD_domain_sf"/>
</dbReference>
<keyword evidence="7" id="KW-0507">mRNA processing</keyword>
<gene>
    <name evidence="25" type="primary">Htatsf1</name>
</gene>
<dbReference type="SMART" id="SM00361">
    <property type="entry name" value="RRM_1"/>
    <property type="match status" value="1"/>
</dbReference>
<dbReference type="GO" id="GO:0005684">
    <property type="term" value="C:U2-type spliceosomal complex"/>
    <property type="evidence" value="ECO:0007669"/>
    <property type="project" value="UniProtKB-ARBA"/>
</dbReference>
<evidence type="ECO:0000256" key="6">
    <source>
        <dbReference type="ARBA" id="ARBA00022553"/>
    </source>
</evidence>
<comment type="similarity">
    <text evidence="3">Belongs to the HTATSF1 family.</text>
</comment>
<dbReference type="CDD" id="cd12281">
    <property type="entry name" value="RRM1_TatSF1_like"/>
    <property type="match status" value="1"/>
</dbReference>
<keyword evidence="15" id="KW-0010">Activator</keyword>
<dbReference type="PANTHER" id="PTHR15608">
    <property type="entry name" value="SPLICING FACTOR U2AF-ASSOCIATED PROTEIN 2"/>
    <property type="match status" value="1"/>
</dbReference>
<dbReference type="Gene3D" id="3.30.70.330">
    <property type="match status" value="2"/>
</dbReference>
<feature type="domain" description="RRM" evidence="24">
    <location>
        <begin position="250"/>
        <end position="336"/>
    </location>
</feature>
<evidence type="ECO:0000256" key="13">
    <source>
        <dbReference type="ARBA" id="ARBA00022990"/>
    </source>
</evidence>
<keyword evidence="5" id="KW-1017">Isopeptide bond</keyword>
<feature type="compositionally biased region" description="Basic and acidic residues" evidence="23">
    <location>
        <begin position="204"/>
        <end position="221"/>
    </location>
</feature>
<feature type="region of interest" description="Disordered" evidence="23">
    <location>
        <begin position="494"/>
        <end position="560"/>
    </location>
</feature>
<evidence type="ECO:0000256" key="22">
    <source>
        <dbReference type="PROSITE-ProRule" id="PRU00176"/>
    </source>
</evidence>
<feature type="compositionally biased region" description="Basic and acidic residues" evidence="23">
    <location>
        <begin position="21"/>
        <end position="30"/>
    </location>
</feature>
<reference evidence="25" key="1">
    <citation type="submission" date="2020-04" db="EMBL/GenBank/DDBJ databases">
        <authorList>
            <person name="Neveu A P."/>
        </authorList>
    </citation>
    <scope>NUCLEOTIDE SEQUENCE</scope>
    <source>
        <tissue evidence="25">Whole embryo</tissue>
    </source>
</reference>
<evidence type="ECO:0000256" key="4">
    <source>
        <dbReference type="ARBA" id="ARBA00022454"/>
    </source>
</evidence>
<keyword evidence="13" id="KW-0007">Acetylation</keyword>
<name>A0A6F9DFR1_9ASCI</name>
<evidence type="ECO:0000256" key="16">
    <source>
        <dbReference type="ARBA" id="ARBA00023163"/>
    </source>
</evidence>
<evidence type="ECO:0000256" key="23">
    <source>
        <dbReference type="SAM" id="MobiDB-lite"/>
    </source>
</evidence>
<organism evidence="25">
    <name type="scientific">Phallusia mammillata</name>
    <dbReference type="NCBI Taxonomy" id="59560"/>
    <lineage>
        <taxon>Eukaryota</taxon>
        <taxon>Metazoa</taxon>
        <taxon>Chordata</taxon>
        <taxon>Tunicata</taxon>
        <taxon>Ascidiacea</taxon>
        <taxon>Phlebobranchia</taxon>
        <taxon>Ascidiidae</taxon>
        <taxon>Phallusia</taxon>
    </lineage>
</organism>
<dbReference type="InterPro" id="IPR012677">
    <property type="entry name" value="Nucleotide-bd_a/b_plait_sf"/>
</dbReference>
<evidence type="ECO:0000256" key="19">
    <source>
        <dbReference type="ARBA" id="ARBA00023242"/>
    </source>
</evidence>
<evidence type="ECO:0000256" key="9">
    <source>
        <dbReference type="ARBA" id="ARBA00022737"/>
    </source>
</evidence>
<dbReference type="Pfam" id="PF00076">
    <property type="entry name" value="RRM_1"/>
    <property type="match status" value="1"/>
</dbReference>
<dbReference type="PANTHER" id="PTHR15608:SF0">
    <property type="entry name" value="HIV TAT-SPECIFIC FACTOR 1"/>
    <property type="match status" value="1"/>
</dbReference>
<dbReference type="GO" id="GO:0000398">
    <property type="term" value="P:mRNA splicing, via spliceosome"/>
    <property type="evidence" value="ECO:0007669"/>
    <property type="project" value="InterPro"/>
</dbReference>
<evidence type="ECO:0000256" key="14">
    <source>
        <dbReference type="ARBA" id="ARBA00023015"/>
    </source>
</evidence>
<dbReference type="InterPro" id="IPR003954">
    <property type="entry name" value="RRM_euk-type"/>
</dbReference>
<dbReference type="InterPro" id="IPR034392">
    <property type="entry name" value="TatSF1-like_RRM1"/>
</dbReference>
<comment type="subcellular location">
    <subcellularLocation>
        <location evidence="2">Chromosome</location>
    </subcellularLocation>
    <subcellularLocation>
        <location evidence="1">Nucleus</location>
    </subcellularLocation>
</comment>
<feature type="compositionally biased region" description="Low complexity" evidence="23">
    <location>
        <begin position="63"/>
        <end position="80"/>
    </location>
</feature>
<dbReference type="GO" id="GO:0006281">
    <property type="term" value="P:DNA repair"/>
    <property type="evidence" value="ECO:0007669"/>
    <property type="project" value="UniProtKB-KW"/>
</dbReference>
<sequence>MSMKPEDYEEFQRQLALQTKLPDEKKTTKVDDDGVEYEWDEEKKAWFPKLSVDQIIQYQANYSASDDQANNNQNEEASSAGPASYMDPLTKTKYIWDKASNSWTPETCNYADNFKYTDPKSGFVYKWDAKSKSWQSDGQVIKDTGDGSGDGEEKTTYIHPETGLKYTWNTEEQVWKSDDGEILLPSTDWSNQESYTDPQSGKHFVWDKDTQSWKESNDQSKPKQKKKAKTVQKRPASKPEWFDVDKEKNTSVYVTGLPPDMTHEEFSALMGKCGIITPNPLTGEPKLKLYLDKIGNPKGDGLCSYLKRESVELAMQILDDMEIRKGYKLHIEEAEFQLKGNYDVTKKPKMLSKKEKKKLQKEQEKKLDWRLNRAEETLSKTDRVVILKNMFDPSEFEEDPVLITDIRDDLRKECEKFGAVKKVIVFDRHPDGVCSVAFKEIDAAIECQKALNGRWFAGKSVDAQIWDGATNYQMEETDKEREVRLKKWEQYLLDGGEKDDNPETSQEKDKTEDNIAMEEAADSKVGNVSEDKSLENATNVERIKTEESCDLEQTTADSKD</sequence>
<dbReference type="EMBL" id="LR785883">
    <property type="protein sequence ID" value="CAB3254690.1"/>
    <property type="molecule type" value="mRNA"/>
</dbReference>
<evidence type="ECO:0000313" key="25">
    <source>
        <dbReference type="EMBL" id="CAB3254690.1"/>
    </source>
</evidence>
<evidence type="ECO:0000256" key="2">
    <source>
        <dbReference type="ARBA" id="ARBA00004286"/>
    </source>
</evidence>
<feature type="region of interest" description="Disordered" evidence="23">
    <location>
        <begin position="63"/>
        <end position="84"/>
    </location>
</feature>
<evidence type="ECO:0000256" key="8">
    <source>
        <dbReference type="ARBA" id="ARBA00022728"/>
    </source>
</evidence>
<feature type="region of interest" description="Disordered" evidence="23">
    <location>
        <begin position="187"/>
        <end position="239"/>
    </location>
</feature>
<evidence type="ECO:0000259" key="24">
    <source>
        <dbReference type="PROSITE" id="PS50102"/>
    </source>
</evidence>
<feature type="region of interest" description="Disordered" evidence="23">
    <location>
        <begin position="1"/>
        <end position="30"/>
    </location>
</feature>
<dbReference type="InterPro" id="IPR000504">
    <property type="entry name" value="RRM_dom"/>
</dbReference>
<feature type="compositionally biased region" description="Basic residues" evidence="23">
    <location>
        <begin position="222"/>
        <end position="236"/>
    </location>
</feature>
<keyword evidence="8" id="KW-0747">Spliceosome</keyword>
<evidence type="ECO:0000256" key="12">
    <source>
        <dbReference type="ARBA" id="ARBA00022884"/>
    </source>
</evidence>
<proteinExistence type="evidence at transcript level"/>
<evidence type="ECO:0000256" key="21">
    <source>
        <dbReference type="ARBA" id="ARBA00073773"/>
    </source>
</evidence>
<comment type="subunit">
    <text evidence="20">Component of the 17S U2 SnRNP complex, a ribonucleoprotein complex that contains small nuclear RNA (snRNA) U2 and a number of specific proteins. Within the 17S U2 SnRNP complex, interacts (via UHM region) directly with SF3B1. Component of a complex which is at least composed of HTATSF1/Tat-SF1, the P-TEFb complex components CDK9 and CCNT1, RNA polymerase II, SUPT5H, and NCL/nucleolin. Interacts with GTF2F2/RAP30 and POLR2A. Interacts with TCERG1/CA150. Interacts with (poly-ADP-ribosylated) RPA1; promoting HTATSF1 recruitment to DNA damage sites. Interacts (when phosphorylated) with TOPBP1; promoting recruitment of TOPBP1 to DNA damage sites during S-phase.</text>
</comment>
<keyword evidence="9" id="KW-0677">Repeat</keyword>
<evidence type="ECO:0000256" key="15">
    <source>
        <dbReference type="ARBA" id="ARBA00023159"/>
    </source>
</evidence>
<keyword evidence="14" id="KW-0805">Transcription regulation</keyword>
<keyword evidence="18" id="KW-0234">DNA repair</keyword>
<dbReference type="FunFam" id="3.30.70.330:FF:000105">
    <property type="entry name" value="HIV Tat-specific factor 1 homolog"/>
    <property type="match status" value="1"/>
</dbReference>
<keyword evidence="16" id="KW-0804">Transcription</keyword>
<dbReference type="GO" id="GO:0005694">
    <property type="term" value="C:chromosome"/>
    <property type="evidence" value="ECO:0007669"/>
    <property type="project" value="UniProtKB-SubCell"/>
</dbReference>
<dbReference type="SMART" id="SM00360">
    <property type="entry name" value="RRM"/>
    <property type="match status" value="2"/>
</dbReference>
<dbReference type="InterPro" id="IPR034393">
    <property type="entry name" value="TatSF1-like"/>
</dbReference>
<evidence type="ECO:0000256" key="18">
    <source>
        <dbReference type="ARBA" id="ARBA00023204"/>
    </source>
</evidence>
<accession>A0A6F9DFR1</accession>
<keyword evidence="17" id="KW-0508">mRNA splicing</keyword>
<evidence type="ECO:0000256" key="17">
    <source>
        <dbReference type="ARBA" id="ARBA00023187"/>
    </source>
</evidence>
<dbReference type="AlphaFoldDB" id="A0A6F9DFR1"/>
<feature type="compositionally biased region" description="Polar residues" evidence="23">
    <location>
        <begin position="551"/>
        <end position="560"/>
    </location>
</feature>
<keyword evidence="19" id="KW-0539">Nucleus</keyword>
<keyword evidence="10" id="KW-0227">DNA damage</keyword>
<evidence type="ECO:0000256" key="20">
    <source>
        <dbReference type="ARBA" id="ARBA00062124"/>
    </source>
</evidence>
<dbReference type="GO" id="GO:0005686">
    <property type="term" value="C:U2 snRNP"/>
    <property type="evidence" value="ECO:0007669"/>
    <property type="project" value="TreeGrafter"/>
</dbReference>